<feature type="region of interest" description="Disordered" evidence="1">
    <location>
        <begin position="262"/>
        <end position="281"/>
    </location>
</feature>
<keyword evidence="4" id="KW-1185">Reference proteome</keyword>
<keyword evidence="2" id="KW-0472">Membrane</keyword>
<dbReference type="STRING" id="655015.B1812_06250"/>
<dbReference type="RefSeq" id="WP_085770816.1">
    <property type="nucleotide sequence ID" value="NZ_AP027149.1"/>
</dbReference>
<protein>
    <submittedName>
        <fullName evidence="3">Uncharacterized protein</fullName>
    </submittedName>
</protein>
<reference evidence="3 4" key="1">
    <citation type="submission" date="2017-02" db="EMBL/GenBank/DDBJ databases">
        <authorList>
            <person name="Peterson S.W."/>
        </authorList>
    </citation>
    <scope>NUCLEOTIDE SEQUENCE [LARGE SCALE GENOMIC DNA]</scope>
    <source>
        <strain evidence="3 4">S285</strain>
    </source>
</reference>
<evidence type="ECO:0000256" key="1">
    <source>
        <dbReference type="SAM" id="MobiDB-lite"/>
    </source>
</evidence>
<name>A0A1W6MTC1_9HYPH</name>
<dbReference type="Proteomes" id="UP000193978">
    <property type="component" value="Chromosome"/>
</dbReference>
<evidence type="ECO:0000313" key="4">
    <source>
        <dbReference type="Proteomes" id="UP000193978"/>
    </source>
</evidence>
<accession>A0A1W6MTC1</accession>
<dbReference type="EMBL" id="CP019948">
    <property type="protein sequence ID" value="ARN80739.1"/>
    <property type="molecule type" value="Genomic_DNA"/>
</dbReference>
<dbReference type="KEGG" id="mbry:B1812_06250"/>
<dbReference type="AlphaFoldDB" id="A0A1W6MTC1"/>
<sequence>MSVSGMEKEWLLEPRRGPIEARPFGVRVSLGLGASAVIVLLGFWAFSGRPSESGPSEAAEARPPVAAQPAVQLDLPAQEFAGLSRVVATSGEEVVRIDSLTIGQFGQSAAFARFDLRQASGDARANPEFALDVAHEAEQAGLKIVKSGPPSPFASRFGAFEVAEAKVSGKTLGGASVERDCQTLRLAGAKLGVEIAGVVCAGPGQAFDRKMLGCLVDQLSFRSNGAAPAVDKFFLLAEPLRGQACAVAAASSEKADWMAAHSVPPGAASPALPAKTAKKAR</sequence>
<evidence type="ECO:0000256" key="2">
    <source>
        <dbReference type="SAM" id="Phobius"/>
    </source>
</evidence>
<feature type="transmembrane region" description="Helical" evidence="2">
    <location>
        <begin position="24"/>
        <end position="46"/>
    </location>
</feature>
<keyword evidence="2" id="KW-0812">Transmembrane</keyword>
<dbReference type="OrthoDB" id="8452157at2"/>
<organism evidence="3 4">
    <name type="scientific">Methylocystis bryophila</name>
    <dbReference type="NCBI Taxonomy" id="655015"/>
    <lineage>
        <taxon>Bacteria</taxon>
        <taxon>Pseudomonadati</taxon>
        <taxon>Pseudomonadota</taxon>
        <taxon>Alphaproteobacteria</taxon>
        <taxon>Hyphomicrobiales</taxon>
        <taxon>Methylocystaceae</taxon>
        <taxon>Methylocystis</taxon>
    </lineage>
</organism>
<keyword evidence="2" id="KW-1133">Transmembrane helix</keyword>
<proteinExistence type="predicted"/>
<evidence type="ECO:0000313" key="3">
    <source>
        <dbReference type="EMBL" id="ARN80739.1"/>
    </source>
</evidence>
<gene>
    <name evidence="3" type="ORF">B1812_06250</name>
</gene>